<protein>
    <submittedName>
        <fullName evidence="1">Uncharacterized protein</fullName>
    </submittedName>
</protein>
<reference evidence="1 2" key="1">
    <citation type="submission" date="2019-04" db="EMBL/GenBank/DDBJ databases">
        <title>Microbes associate with the intestines of laboratory mice.</title>
        <authorList>
            <person name="Navarre W."/>
            <person name="Wong E."/>
            <person name="Huang K."/>
            <person name="Tropini C."/>
            <person name="Ng K."/>
            <person name="Yu B."/>
        </authorList>
    </citation>
    <scope>NUCLEOTIDE SEQUENCE [LARGE SCALE GENOMIC DNA]</scope>
    <source>
        <strain evidence="1 2">NM63_1-25</strain>
    </source>
</reference>
<dbReference type="AlphaFoldDB" id="A0A4S2D944"/>
<organism evidence="1 2">
    <name type="scientific">Bacteroides caecimuris</name>
    <dbReference type="NCBI Taxonomy" id="1796613"/>
    <lineage>
        <taxon>Bacteria</taxon>
        <taxon>Pseudomonadati</taxon>
        <taxon>Bacteroidota</taxon>
        <taxon>Bacteroidia</taxon>
        <taxon>Bacteroidales</taxon>
        <taxon>Bacteroidaceae</taxon>
        <taxon>Bacteroides</taxon>
    </lineage>
</organism>
<evidence type="ECO:0000313" key="1">
    <source>
        <dbReference type="EMBL" id="TGY38269.1"/>
    </source>
</evidence>
<evidence type="ECO:0000313" key="2">
    <source>
        <dbReference type="Proteomes" id="UP000309566"/>
    </source>
</evidence>
<comment type="caution">
    <text evidence="1">The sequence shown here is derived from an EMBL/GenBank/DDBJ whole genome shotgun (WGS) entry which is preliminary data.</text>
</comment>
<gene>
    <name evidence="1" type="ORF">E5353_07170</name>
</gene>
<sequence length="374" mass="43303">MVITGIIEGGVFCQDMGILEITDVSDSITVDYDIVGVGIERASFAETYYPDLGRRVEIHGLGNVAFDYFYNQEIRIQHSVDIYTVTPYYVDMTMTIRCTDGQSSVVTQRFYYSKCRVGKKPSTYYGFLNRLSVRNVRKEQFVCLSYHSLGQKLVLDIAYKSEGGLLSHQQILETVSYPGFFVTRFLSLKAIVELLNEELDTPCTADDIMYYETSLYFNESLVDRIHFDIDRRHYPQIMHFVFYNCFGFPETLYFTGQDERASELEASFGFVLGNYLKVDTDLITSHTVNTGYIKETVRDSVEDMVYSSKVYLYEKETLGDLITITDIDFTESKPRTEPLNIKLTYRVADKCQRKFARENFRDGIFDRTFDVTFD</sequence>
<proteinExistence type="predicted"/>
<accession>A0A4S2D944</accession>
<name>A0A4S2D944_9BACE</name>
<dbReference type="Proteomes" id="UP000309566">
    <property type="component" value="Unassembled WGS sequence"/>
</dbReference>
<dbReference type="RefSeq" id="WP_135999395.1">
    <property type="nucleotide sequence ID" value="NZ_CAJUNY010000132.1"/>
</dbReference>
<dbReference type="EMBL" id="SRYX01000020">
    <property type="protein sequence ID" value="TGY38269.1"/>
    <property type="molecule type" value="Genomic_DNA"/>
</dbReference>